<dbReference type="AlphaFoldDB" id="A0A9Q9AX94"/>
<gene>
    <name evidence="4" type="ORF">Slin15195_G056500</name>
</gene>
<dbReference type="GO" id="GO:0005634">
    <property type="term" value="C:nucleus"/>
    <property type="evidence" value="ECO:0007669"/>
    <property type="project" value="UniProtKB-SubCell"/>
</dbReference>
<dbReference type="GO" id="GO:0045944">
    <property type="term" value="P:positive regulation of transcription by RNA polymerase II"/>
    <property type="evidence" value="ECO:0007669"/>
    <property type="project" value="TreeGrafter"/>
</dbReference>
<dbReference type="InterPro" id="IPR021858">
    <property type="entry name" value="Fun_TF"/>
</dbReference>
<dbReference type="OrthoDB" id="4525710at2759"/>
<dbReference type="EMBL" id="CP099421">
    <property type="protein sequence ID" value="USW52331.1"/>
    <property type="molecule type" value="Genomic_DNA"/>
</dbReference>
<dbReference type="GO" id="GO:0003700">
    <property type="term" value="F:DNA-binding transcription factor activity"/>
    <property type="evidence" value="ECO:0007669"/>
    <property type="project" value="TreeGrafter"/>
</dbReference>
<evidence type="ECO:0000256" key="3">
    <source>
        <dbReference type="SAM" id="MobiDB-lite"/>
    </source>
</evidence>
<feature type="compositionally biased region" description="Polar residues" evidence="3">
    <location>
        <begin position="123"/>
        <end position="144"/>
    </location>
</feature>
<keyword evidence="2" id="KW-0539">Nucleus</keyword>
<evidence type="ECO:0000256" key="1">
    <source>
        <dbReference type="ARBA" id="ARBA00004123"/>
    </source>
</evidence>
<dbReference type="PANTHER" id="PTHR37534:SF25">
    <property type="entry name" value="ZN(II)2CYS6 TRANSCRIPTION FACTOR (EUROFUNG)"/>
    <property type="match status" value="1"/>
</dbReference>
<sequence>MDCIRTPVIRFKHAAGQQSMQWSPEQTWTQPKAGLRYYDETPELVDFYHGDITTLPRGGTSSDAVPIEDLSKLARSDLAEHSSVSALDIVQRHEEPLEVQSSVLHEPLQDGTQDRIDLGLSPFANNDNISGTSPGTNSQTNQSPWTLLSMESNDMHTPQQQPSQALSETEALLLRNFTENMALWADGPDPQRSFELEASRIALTDPVLRHAICAFSSRHVRRQNIDRDAEALEHQDACLQLLIPAMSSQHSMSEGVLAAVAILRQNEEMDECDNRFHLEGVTRILNDVSAFASSGGLREATAWLCLREDIYVSLTTQTILRTSLPPFESATWIQGVDDYSWTNRMVLLLAKLLSVAFLDISDLPALANIRRHINEWDATKPHTFTPIYLRERHPSRGQFLPEIWMLAPSHAIGLQYYHIAQLVLAVSARVTSARPFDHIHEHRNVERQVRYNLLRVVGIARSNPRYNLLRVVGIARSNPRAQNTWFTAHHCLQVWGGSLRKNGDQQACLAFLHAMGDQTGWRVGQLMRTLTSQWEDDSE</sequence>
<dbReference type="Pfam" id="PF11951">
    <property type="entry name" value="Fungal_trans_2"/>
    <property type="match status" value="1"/>
</dbReference>
<keyword evidence="5" id="KW-1185">Reference proteome</keyword>
<evidence type="ECO:0000313" key="5">
    <source>
        <dbReference type="Proteomes" id="UP001056384"/>
    </source>
</evidence>
<reference evidence="4" key="1">
    <citation type="submission" date="2022-06" db="EMBL/GenBank/DDBJ databases">
        <title>Complete genome sequences of two strains of the flax pathogen Septoria linicola.</title>
        <authorList>
            <person name="Lapalu N."/>
            <person name="Simon A."/>
            <person name="Demenou B."/>
            <person name="Paumier D."/>
            <person name="Guillot M.-P."/>
            <person name="Gout L."/>
            <person name="Valade R."/>
        </authorList>
    </citation>
    <scope>NUCLEOTIDE SEQUENCE</scope>
    <source>
        <strain evidence="4">SE15195</strain>
    </source>
</reference>
<feature type="region of interest" description="Disordered" evidence="3">
    <location>
        <begin position="113"/>
        <end position="144"/>
    </location>
</feature>
<comment type="subcellular location">
    <subcellularLocation>
        <location evidence="1">Nucleus</location>
    </subcellularLocation>
</comment>
<evidence type="ECO:0000256" key="2">
    <source>
        <dbReference type="ARBA" id="ARBA00023242"/>
    </source>
</evidence>
<name>A0A9Q9AX94_9PEZI</name>
<dbReference type="GO" id="GO:0000976">
    <property type="term" value="F:transcription cis-regulatory region binding"/>
    <property type="evidence" value="ECO:0007669"/>
    <property type="project" value="TreeGrafter"/>
</dbReference>
<evidence type="ECO:0000313" key="4">
    <source>
        <dbReference type="EMBL" id="USW52331.1"/>
    </source>
</evidence>
<dbReference type="Proteomes" id="UP001056384">
    <property type="component" value="Chromosome 4"/>
</dbReference>
<proteinExistence type="predicted"/>
<accession>A0A9Q9AX94</accession>
<dbReference type="PANTHER" id="PTHR37534">
    <property type="entry name" value="TRANSCRIPTIONAL ACTIVATOR PROTEIN UGA3"/>
    <property type="match status" value="1"/>
</dbReference>
<organism evidence="4 5">
    <name type="scientific">Septoria linicola</name>
    <dbReference type="NCBI Taxonomy" id="215465"/>
    <lineage>
        <taxon>Eukaryota</taxon>
        <taxon>Fungi</taxon>
        <taxon>Dikarya</taxon>
        <taxon>Ascomycota</taxon>
        <taxon>Pezizomycotina</taxon>
        <taxon>Dothideomycetes</taxon>
        <taxon>Dothideomycetidae</taxon>
        <taxon>Mycosphaerellales</taxon>
        <taxon>Mycosphaerellaceae</taxon>
        <taxon>Septoria</taxon>
    </lineage>
</organism>
<protein>
    <submittedName>
        <fullName evidence="4">Uncharacterized protein</fullName>
    </submittedName>
</protein>